<dbReference type="InterPro" id="IPR015915">
    <property type="entry name" value="Kelch-typ_b-propeller"/>
</dbReference>
<evidence type="ECO:0000313" key="2">
    <source>
        <dbReference type="EMBL" id="CAF1477785.1"/>
    </source>
</evidence>
<accession>A0A815RME8</accession>
<dbReference type="SUPFAM" id="SSF117281">
    <property type="entry name" value="Kelch motif"/>
    <property type="match status" value="1"/>
</dbReference>
<name>A0A815RME8_9BILA</name>
<dbReference type="Proteomes" id="UP000663868">
    <property type="component" value="Unassembled WGS sequence"/>
</dbReference>
<keyword evidence="5" id="KW-1185">Reference proteome</keyword>
<evidence type="ECO:0000313" key="1">
    <source>
        <dbReference type="EMBL" id="CAF1382453.1"/>
    </source>
</evidence>
<protein>
    <submittedName>
        <fullName evidence="2">Uncharacterized protein</fullName>
    </submittedName>
</protein>
<organism evidence="2 6">
    <name type="scientific">Adineta steineri</name>
    <dbReference type="NCBI Taxonomy" id="433720"/>
    <lineage>
        <taxon>Eukaryota</taxon>
        <taxon>Metazoa</taxon>
        <taxon>Spiralia</taxon>
        <taxon>Gnathifera</taxon>
        <taxon>Rotifera</taxon>
        <taxon>Eurotatoria</taxon>
        <taxon>Bdelloidea</taxon>
        <taxon>Adinetida</taxon>
        <taxon>Adinetidae</taxon>
        <taxon>Adineta</taxon>
    </lineage>
</organism>
<evidence type="ECO:0000313" key="5">
    <source>
        <dbReference type="Proteomes" id="UP000663832"/>
    </source>
</evidence>
<dbReference type="Gene3D" id="2.130.10.80">
    <property type="entry name" value="Galactose oxidase/kelch, beta-propeller"/>
    <property type="match status" value="1"/>
</dbReference>
<dbReference type="AlphaFoldDB" id="A0A815RME8"/>
<proteinExistence type="predicted"/>
<dbReference type="Proteomes" id="UP000663877">
    <property type="component" value="Unassembled WGS sequence"/>
</dbReference>
<dbReference type="InterPro" id="IPR037293">
    <property type="entry name" value="Gal_Oxidase_central_sf"/>
</dbReference>
<dbReference type="EMBL" id="CAJNOI010002476">
    <property type="protein sequence ID" value="CAF1477785.1"/>
    <property type="molecule type" value="Genomic_DNA"/>
</dbReference>
<reference evidence="2" key="1">
    <citation type="submission" date="2021-02" db="EMBL/GenBank/DDBJ databases">
        <authorList>
            <person name="Nowell W R."/>
        </authorList>
    </citation>
    <scope>NUCLEOTIDE SEQUENCE</scope>
</reference>
<dbReference type="Proteomes" id="UP000663832">
    <property type="component" value="Unassembled WGS sequence"/>
</dbReference>
<dbReference type="EMBL" id="CAJNOM010002796">
    <property type="protein sequence ID" value="CAF1637743.1"/>
    <property type="molecule type" value="Genomic_DNA"/>
</dbReference>
<evidence type="ECO:0000313" key="4">
    <source>
        <dbReference type="EMBL" id="CAF3808801.1"/>
    </source>
</evidence>
<dbReference type="EMBL" id="CAJNOE010001067">
    <property type="protein sequence ID" value="CAF1382453.1"/>
    <property type="molecule type" value="Genomic_DNA"/>
</dbReference>
<sequence>METSLSTRLTGDQWIVDSHLLIEWKDFSACEIYSPSNRKWRETAVMNVGRNGLTLTSLSNDRNILAICGSRNDLDAYTAEIYYIDMNI</sequence>
<dbReference type="Proteomes" id="UP000663860">
    <property type="component" value="Unassembled WGS sequence"/>
</dbReference>
<gene>
    <name evidence="2" type="ORF">BJG266_LOCUS41893</name>
    <name evidence="1" type="ORF">IZO911_LOCUS38494</name>
    <name evidence="4" type="ORF">KXQ929_LOCUS17496</name>
    <name evidence="3" type="ORF">QVE165_LOCUS58770</name>
</gene>
<comment type="caution">
    <text evidence="2">The sequence shown here is derived from an EMBL/GenBank/DDBJ whole genome shotgun (WGS) entry which is preliminary data.</text>
</comment>
<evidence type="ECO:0000313" key="6">
    <source>
        <dbReference type="Proteomes" id="UP000663877"/>
    </source>
</evidence>
<dbReference type="EMBL" id="CAJOBB010001102">
    <property type="protein sequence ID" value="CAF3808801.1"/>
    <property type="molecule type" value="Genomic_DNA"/>
</dbReference>
<evidence type="ECO:0000313" key="3">
    <source>
        <dbReference type="EMBL" id="CAF1637743.1"/>
    </source>
</evidence>